<dbReference type="Pfam" id="PF00015">
    <property type="entry name" value="MCPsignal"/>
    <property type="match status" value="1"/>
</dbReference>
<keyword evidence="2" id="KW-0488">Methylation</keyword>
<dbReference type="SUPFAM" id="SSF58104">
    <property type="entry name" value="Methyl-accepting chemotaxis protein (MCP) signaling domain"/>
    <property type="match status" value="1"/>
</dbReference>
<dbReference type="EMBL" id="SMYL01000009">
    <property type="protein sequence ID" value="TDK63597.1"/>
    <property type="molecule type" value="Genomic_DNA"/>
</dbReference>
<evidence type="ECO:0000313" key="7">
    <source>
        <dbReference type="EMBL" id="TDK63597.1"/>
    </source>
</evidence>
<comment type="similarity">
    <text evidence="3">Belongs to the methyl-accepting chemotaxis (MCP) protein family.</text>
</comment>
<dbReference type="InterPro" id="IPR004090">
    <property type="entry name" value="Chemotax_Me-accpt_rcpt"/>
</dbReference>
<evidence type="ECO:0000256" key="3">
    <source>
        <dbReference type="ARBA" id="ARBA00029447"/>
    </source>
</evidence>
<protein>
    <submittedName>
        <fullName evidence="7">HAMP domain-containing protein</fullName>
    </submittedName>
</protein>
<dbReference type="GO" id="GO:0004888">
    <property type="term" value="F:transmembrane signaling receptor activity"/>
    <property type="evidence" value="ECO:0007669"/>
    <property type="project" value="InterPro"/>
</dbReference>
<dbReference type="OrthoDB" id="8576332at2"/>
<dbReference type="PROSITE" id="PS50885">
    <property type="entry name" value="HAMP"/>
    <property type="match status" value="1"/>
</dbReference>
<keyword evidence="8" id="KW-1185">Reference proteome</keyword>
<evidence type="ECO:0000256" key="2">
    <source>
        <dbReference type="ARBA" id="ARBA00022481"/>
    </source>
</evidence>
<evidence type="ECO:0000256" key="4">
    <source>
        <dbReference type="PROSITE-ProRule" id="PRU00284"/>
    </source>
</evidence>
<feature type="domain" description="Methyl-accepting transducer" evidence="5">
    <location>
        <begin position="271"/>
        <end position="500"/>
    </location>
</feature>
<dbReference type="Gene3D" id="1.10.287.950">
    <property type="entry name" value="Methyl-accepting chemotaxis protein"/>
    <property type="match status" value="1"/>
</dbReference>
<keyword evidence="4" id="KW-0807">Transducer</keyword>
<dbReference type="CDD" id="cd06225">
    <property type="entry name" value="HAMP"/>
    <property type="match status" value="1"/>
</dbReference>
<feature type="domain" description="HAMP" evidence="6">
    <location>
        <begin position="214"/>
        <end position="266"/>
    </location>
</feature>
<dbReference type="PRINTS" id="PR00260">
    <property type="entry name" value="CHEMTRNSDUCR"/>
</dbReference>
<dbReference type="PANTHER" id="PTHR43531">
    <property type="entry name" value="PROTEIN ICFG"/>
    <property type="match status" value="1"/>
</dbReference>
<evidence type="ECO:0000313" key="8">
    <source>
        <dbReference type="Proteomes" id="UP000294829"/>
    </source>
</evidence>
<dbReference type="PANTHER" id="PTHR43531:SF14">
    <property type="entry name" value="METHYL-ACCEPTING CHEMOTAXIS PROTEIN I-RELATED"/>
    <property type="match status" value="1"/>
</dbReference>
<accession>A0A4R5VWZ1</accession>
<dbReference type="GO" id="GO:0007165">
    <property type="term" value="P:signal transduction"/>
    <property type="evidence" value="ECO:0007669"/>
    <property type="project" value="UniProtKB-KW"/>
</dbReference>
<dbReference type="SMART" id="SM00304">
    <property type="entry name" value="HAMP"/>
    <property type="match status" value="1"/>
</dbReference>
<evidence type="ECO:0000259" key="5">
    <source>
        <dbReference type="PROSITE" id="PS50111"/>
    </source>
</evidence>
<dbReference type="PROSITE" id="PS50111">
    <property type="entry name" value="CHEMOTAXIS_TRANSDUC_2"/>
    <property type="match status" value="1"/>
</dbReference>
<comment type="caution">
    <text evidence="7">The sequence shown here is derived from an EMBL/GenBank/DDBJ whole genome shotgun (WGS) entry which is preliminary data.</text>
</comment>
<dbReference type="InterPro" id="IPR004089">
    <property type="entry name" value="MCPsignal_dom"/>
</dbReference>
<reference evidence="7 8" key="1">
    <citation type="submission" date="2019-03" db="EMBL/GenBank/DDBJ databases">
        <title>Sapientia aquatica gen. nov., sp. nov., isolated from a crater lake.</title>
        <authorList>
            <person name="Felfoldi T."/>
            <person name="Szabo A."/>
            <person name="Toth E."/>
            <person name="Schumann P."/>
            <person name="Keki Z."/>
            <person name="Marialigeti K."/>
            <person name="Mathe I."/>
        </authorList>
    </citation>
    <scope>NUCLEOTIDE SEQUENCE [LARGE SCALE GENOMIC DNA]</scope>
    <source>
        <strain evidence="7 8">SA-152</strain>
    </source>
</reference>
<dbReference type="AlphaFoldDB" id="A0A4R5VWZ1"/>
<dbReference type="InterPro" id="IPR003660">
    <property type="entry name" value="HAMP_dom"/>
</dbReference>
<dbReference type="GO" id="GO:0005886">
    <property type="term" value="C:plasma membrane"/>
    <property type="evidence" value="ECO:0007669"/>
    <property type="project" value="TreeGrafter"/>
</dbReference>
<dbReference type="Proteomes" id="UP000294829">
    <property type="component" value="Unassembled WGS sequence"/>
</dbReference>
<name>A0A4R5VWZ1_9BURK</name>
<gene>
    <name evidence="7" type="ORF">E2I14_14780</name>
</gene>
<dbReference type="InterPro" id="IPR051310">
    <property type="entry name" value="MCP_chemotaxis"/>
</dbReference>
<evidence type="ECO:0000259" key="6">
    <source>
        <dbReference type="PROSITE" id="PS50885"/>
    </source>
</evidence>
<dbReference type="GO" id="GO:0006935">
    <property type="term" value="P:chemotaxis"/>
    <property type="evidence" value="ECO:0007669"/>
    <property type="project" value="InterPro"/>
</dbReference>
<evidence type="ECO:0000256" key="1">
    <source>
        <dbReference type="ARBA" id="ARBA00004370"/>
    </source>
</evidence>
<dbReference type="CDD" id="cd11386">
    <property type="entry name" value="MCP_signal"/>
    <property type="match status" value="1"/>
</dbReference>
<organism evidence="7 8">
    <name type="scientific">Sapientia aquatica</name>
    <dbReference type="NCBI Taxonomy" id="1549640"/>
    <lineage>
        <taxon>Bacteria</taxon>
        <taxon>Pseudomonadati</taxon>
        <taxon>Pseudomonadota</taxon>
        <taxon>Betaproteobacteria</taxon>
        <taxon>Burkholderiales</taxon>
        <taxon>Oxalobacteraceae</taxon>
        <taxon>Sapientia</taxon>
    </lineage>
</organism>
<dbReference type="FunFam" id="1.10.287.950:FF:000001">
    <property type="entry name" value="Methyl-accepting chemotaxis sensory transducer"/>
    <property type="match status" value="1"/>
</dbReference>
<comment type="subcellular location">
    <subcellularLocation>
        <location evidence="1">Membrane</location>
    </subcellularLocation>
</comment>
<sequence>MLRSLRLSHRLAVLIALFSAGFIVYGVWSFKILNDLKVTGPVYQKIIAGKDLIGDVLPPPEYILESYLVSFQLLSTDDKAEQDKLIEHFKALKTEFDTRHDYWAKAGLDPDIAEALLKASSEPAVAFYNTALTEFIPAVQRQDNEGKSAAMLKMKKSYETHLAAINRLVDITNKRSEEVESQSANQVISSSFHLAIILTISLGLGVAGAIIITKSIVTPLNEAIHIAHVVASGDLTGNIVSEFTDEPGQLLGAMQKMSDSLSEAIGQVQVSTETISLASKEIAAGNMNLSARTEAQASSLEETAASMEQLTSTVKHNSDNAIQANKLAQAASEVAVRGGAVVSEVVSTMGTINESARKIVDIISVIDGIAFQTNILALNAAVEAARAGEQGRGFAVVAAEVRNLAQRSAAAAKEIKELIGNSVSNVDAGSKLVNEAGSTMTEVVESIRRVTEIMAEITSASQEQFQGISQVNQAVVEMDNVTQQNSALVEEAAAAASALEEQTVQLREVAKTFKLRMA</sequence>
<proteinExistence type="inferred from homology"/>
<dbReference type="SMART" id="SM00283">
    <property type="entry name" value="MA"/>
    <property type="match status" value="1"/>
</dbReference>